<comment type="caution">
    <text evidence="2">The sequence shown here is derived from an EMBL/GenBank/DDBJ whole genome shotgun (WGS) entry which is preliminary data.</text>
</comment>
<name>A0A9N7UW58_PLEPL</name>
<feature type="region of interest" description="Disordered" evidence="1">
    <location>
        <begin position="19"/>
        <end position="53"/>
    </location>
</feature>
<accession>A0A9N7UW58</accession>
<organism evidence="2 3">
    <name type="scientific">Pleuronectes platessa</name>
    <name type="common">European plaice</name>
    <dbReference type="NCBI Taxonomy" id="8262"/>
    <lineage>
        <taxon>Eukaryota</taxon>
        <taxon>Metazoa</taxon>
        <taxon>Chordata</taxon>
        <taxon>Craniata</taxon>
        <taxon>Vertebrata</taxon>
        <taxon>Euteleostomi</taxon>
        <taxon>Actinopterygii</taxon>
        <taxon>Neopterygii</taxon>
        <taxon>Teleostei</taxon>
        <taxon>Neoteleostei</taxon>
        <taxon>Acanthomorphata</taxon>
        <taxon>Carangaria</taxon>
        <taxon>Pleuronectiformes</taxon>
        <taxon>Pleuronectoidei</taxon>
        <taxon>Pleuronectidae</taxon>
        <taxon>Pleuronectes</taxon>
    </lineage>
</organism>
<protein>
    <submittedName>
        <fullName evidence="2">Uncharacterized protein</fullName>
    </submittedName>
</protein>
<evidence type="ECO:0000313" key="3">
    <source>
        <dbReference type="Proteomes" id="UP001153269"/>
    </source>
</evidence>
<sequence length="117" mass="13008">MAATPHADQQISHYQCFQSQRANSSQTMKHFTSKHSQLPERKSHRDVTSLFHSSEPNPFQLFSGGARSQRAWLIVQAEPCPLTGREIPPPPLWREPLQMNWWHCGSGSGSGSGGGGR</sequence>
<proteinExistence type="predicted"/>
<dbReference type="Proteomes" id="UP001153269">
    <property type="component" value="Unassembled WGS sequence"/>
</dbReference>
<keyword evidence="3" id="KW-1185">Reference proteome</keyword>
<reference evidence="2" key="1">
    <citation type="submission" date="2020-03" db="EMBL/GenBank/DDBJ databases">
        <authorList>
            <person name="Weist P."/>
        </authorList>
    </citation>
    <scope>NUCLEOTIDE SEQUENCE</scope>
</reference>
<feature type="compositionally biased region" description="Polar residues" evidence="1">
    <location>
        <begin position="19"/>
        <end position="36"/>
    </location>
</feature>
<gene>
    <name evidence="2" type="ORF">PLEPLA_LOCUS28319</name>
</gene>
<dbReference type="EMBL" id="CADEAL010002469">
    <property type="protein sequence ID" value="CAB1440553.1"/>
    <property type="molecule type" value="Genomic_DNA"/>
</dbReference>
<evidence type="ECO:0000313" key="2">
    <source>
        <dbReference type="EMBL" id="CAB1440553.1"/>
    </source>
</evidence>
<feature type="compositionally biased region" description="Basic and acidic residues" evidence="1">
    <location>
        <begin position="37"/>
        <end position="47"/>
    </location>
</feature>
<dbReference type="AlphaFoldDB" id="A0A9N7UW58"/>
<evidence type="ECO:0000256" key="1">
    <source>
        <dbReference type="SAM" id="MobiDB-lite"/>
    </source>
</evidence>